<feature type="region of interest" description="Disordered" evidence="2">
    <location>
        <begin position="167"/>
        <end position="209"/>
    </location>
</feature>
<feature type="compositionally biased region" description="Low complexity" evidence="2">
    <location>
        <begin position="327"/>
        <end position="336"/>
    </location>
</feature>
<dbReference type="GO" id="GO:0008017">
    <property type="term" value="F:microtubule binding"/>
    <property type="evidence" value="ECO:0007669"/>
    <property type="project" value="TreeGrafter"/>
</dbReference>
<reference evidence="3" key="1">
    <citation type="submission" date="2023-04" db="EMBL/GenBank/DDBJ databases">
        <authorList>
            <person name="Vijverberg K."/>
            <person name="Xiong W."/>
            <person name="Schranz E."/>
        </authorList>
    </citation>
    <scope>NUCLEOTIDE SEQUENCE</scope>
</reference>
<dbReference type="EMBL" id="OX465080">
    <property type="protein sequence ID" value="CAI9281997.1"/>
    <property type="molecule type" value="Genomic_DNA"/>
</dbReference>
<dbReference type="GO" id="GO:0005737">
    <property type="term" value="C:cytoplasm"/>
    <property type="evidence" value="ECO:0007669"/>
    <property type="project" value="TreeGrafter"/>
</dbReference>
<proteinExistence type="inferred from homology"/>
<evidence type="ECO:0000313" key="3">
    <source>
        <dbReference type="EMBL" id="CAI9281997.1"/>
    </source>
</evidence>
<feature type="compositionally biased region" description="Polar residues" evidence="2">
    <location>
        <begin position="103"/>
        <end position="121"/>
    </location>
</feature>
<feature type="region of interest" description="Disordered" evidence="2">
    <location>
        <begin position="249"/>
        <end position="431"/>
    </location>
</feature>
<keyword evidence="4" id="KW-1185">Reference proteome</keyword>
<evidence type="ECO:0000256" key="2">
    <source>
        <dbReference type="SAM" id="MobiDB-lite"/>
    </source>
</evidence>
<dbReference type="Pfam" id="PF04484">
    <property type="entry name" value="QWRF"/>
    <property type="match status" value="1"/>
</dbReference>
<sequence length="653" mass="70082">MVANVSSPTITPNPKVLSRGPPPPAKAKRAPLVPSEADNNGPPVPRRPKSRDVSSRYLSSTVSSSSISTTMTSTSSSSSFSSTTTSSSSNSTGTPRRRFPSPLVSSANLMTPASTVNNKRPQSADRRRPGTPRIGEMSTTAKMLASLPARSLSVSFQGESFALQVSKASKPAPTGANIGSRHVTPERRASTPVKKSVNSKPVDQQRWPARSRQGNFLTRSVDFTNENMKLNGSGTASSVRDLQKSMISDCDNSDRTVSDAESVFSGSGGTPGNNRGGTPRGVVVPARFKQETVNRLRRVQPEPLSPPLSRNHKHLKDGPTLSPRGLSPSPVRGSVRPPSPINPVRGALRPSSPSNSVRGALRPSSPCNSVRGAARPSSPSNSIRGAARPSSPSNSIRGAARPSSPSKIVPTPSRGMPSPTRSRNGLGFNSNLGNTPSILSFAAETRRSKVGENAIVDAHVLRLLHNKYLQWRFANARADAAMSVQRVTAQKSLYNAWVTTSKMRQSVISKQIEIQQLRHNLKLHSLLKNQIPYLKVWEQGERDHSLSLSGTIVSLESATLRLPLVEGAKVDVQSLKDAICSAVDVMQAMASSICSLVMKVEHVNALASEVATTATNECFKINECKDLLSILTRLEMHNCSLRTHVLQLQRLSL</sequence>
<accession>A0AA36E4P5</accession>
<dbReference type="AlphaFoldDB" id="A0AA36E4P5"/>
<feature type="region of interest" description="Disordered" evidence="2">
    <location>
        <begin position="1"/>
        <end position="137"/>
    </location>
</feature>
<evidence type="ECO:0000256" key="1">
    <source>
        <dbReference type="ARBA" id="ARBA00010016"/>
    </source>
</evidence>
<dbReference type="InterPro" id="IPR007573">
    <property type="entry name" value="QWRF"/>
</dbReference>
<dbReference type="PANTHER" id="PTHR31807">
    <property type="entry name" value="AUGMIN FAMILY MEMBER"/>
    <property type="match status" value="1"/>
</dbReference>
<gene>
    <name evidence="3" type="ORF">LSALG_LOCUS21659</name>
</gene>
<evidence type="ECO:0000313" key="4">
    <source>
        <dbReference type="Proteomes" id="UP001177003"/>
    </source>
</evidence>
<comment type="similarity">
    <text evidence="1">Belongs to the QWRF family.</text>
</comment>
<name>A0AA36E4P5_LACSI</name>
<dbReference type="GO" id="GO:0051225">
    <property type="term" value="P:spindle assembly"/>
    <property type="evidence" value="ECO:0007669"/>
    <property type="project" value="TreeGrafter"/>
</dbReference>
<protein>
    <submittedName>
        <fullName evidence="3">Uncharacterized protein</fullName>
    </submittedName>
</protein>
<dbReference type="Proteomes" id="UP001177003">
    <property type="component" value="Chromosome 4"/>
</dbReference>
<feature type="compositionally biased region" description="Low complexity" evidence="2">
    <location>
        <begin position="55"/>
        <end position="94"/>
    </location>
</feature>
<dbReference type="GO" id="GO:0005880">
    <property type="term" value="C:nuclear microtubule"/>
    <property type="evidence" value="ECO:0007669"/>
    <property type="project" value="TreeGrafter"/>
</dbReference>
<feature type="compositionally biased region" description="Gly residues" evidence="2">
    <location>
        <begin position="266"/>
        <end position="279"/>
    </location>
</feature>
<feature type="compositionally biased region" description="Polar residues" evidence="2">
    <location>
        <begin position="419"/>
        <end position="431"/>
    </location>
</feature>
<feature type="compositionally biased region" description="Polar residues" evidence="2">
    <location>
        <begin position="1"/>
        <end position="12"/>
    </location>
</feature>
<organism evidence="3 4">
    <name type="scientific">Lactuca saligna</name>
    <name type="common">Willowleaf lettuce</name>
    <dbReference type="NCBI Taxonomy" id="75948"/>
    <lineage>
        <taxon>Eukaryota</taxon>
        <taxon>Viridiplantae</taxon>
        <taxon>Streptophyta</taxon>
        <taxon>Embryophyta</taxon>
        <taxon>Tracheophyta</taxon>
        <taxon>Spermatophyta</taxon>
        <taxon>Magnoliopsida</taxon>
        <taxon>eudicotyledons</taxon>
        <taxon>Gunneridae</taxon>
        <taxon>Pentapetalae</taxon>
        <taxon>asterids</taxon>
        <taxon>campanulids</taxon>
        <taxon>Asterales</taxon>
        <taxon>Asteraceae</taxon>
        <taxon>Cichorioideae</taxon>
        <taxon>Cichorieae</taxon>
        <taxon>Lactucinae</taxon>
        <taxon>Lactuca</taxon>
    </lineage>
</organism>
<dbReference type="PANTHER" id="PTHR31807:SF52">
    <property type="entry name" value="QWRF FAMILY PROTEIN"/>
    <property type="match status" value="1"/>
</dbReference>